<comment type="caution">
    <text evidence="1">The sequence shown here is derived from an EMBL/GenBank/DDBJ whole genome shotgun (WGS) entry which is preliminary data.</text>
</comment>
<dbReference type="Proteomes" id="UP000886595">
    <property type="component" value="Unassembled WGS sequence"/>
</dbReference>
<reference evidence="1 2" key="1">
    <citation type="submission" date="2020-02" db="EMBL/GenBank/DDBJ databases">
        <authorList>
            <person name="Ma Q."/>
            <person name="Huang Y."/>
            <person name="Song X."/>
            <person name="Pei D."/>
        </authorList>
    </citation>
    <scope>NUCLEOTIDE SEQUENCE [LARGE SCALE GENOMIC DNA]</scope>
    <source>
        <strain evidence="1">Sxm20200214</strain>
        <tissue evidence="1">Leaf</tissue>
    </source>
</reference>
<sequence length="102" mass="11094">MVGFGGFTVVDEISSRTIDALCGLVKLISVKDKVMVLVGSLRSAREAESFTPTQSLEVVSAVKCFGVPVEIRWVPMCSDETMGLDRVFPTLSRNGDGQLLWL</sequence>
<dbReference type="AlphaFoldDB" id="A0A8X7VTI3"/>
<name>A0A8X7VTI3_BRACI</name>
<proteinExistence type="predicted"/>
<protein>
    <submittedName>
        <fullName evidence="1">Uncharacterized protein</fullName>
    </submittedName>
</protein>
<evidence type="ECO:0000313" key="1">
    <source>
        <dbReference type="EMBL" id="KAG2317301.1"/>
    </source>
</evidence>
<organism evidence="1 2">
    <name type="scientific">Brassica carinata</name>
    <name type="common">Ethiopian mustard</name>
    <name type="synonym">Abyssinian cabbage</name>
    <dbReference type="NCBI Taxonomy" id="52824"/>
    <lineage>
        <taxon>Eukaryota</taxon>
        <taxon>Viridiplantae</taxon>
        <taxon>Streptophyta</taxon>
        <taxon>Embryophyta</taxon>
        <taxon>Tracheophyta</taxon>
        <taxon>Spermatophyta</taxon>
        <taxon>Magnoliopsida</taxon>
        <taxon>eudicotyledons</taxon>
        <taxon>Gunneridae</taxon>
        <taxon>Pentapetalae</taxon>
        <taxon>rosids</taxon>
        <taxon>malvids</taxon>
        <taxon>Brassicales</taxon>
        <taxon>Brassicaceae</taxon>
        <taxon>Brassiceae</taxon>
        <taxon>Brassica</taxon>
    </lineage>
</organism>
<evidence type="ECO:0000313" key="2">
    <source>
        <dbReference type="Proteomes" id="UP000886595"/>
    </source>
</evidence>
<dbReference type="EMBL" id="JAAMPC010000004">
    <property type="protein sequence ID" value="KAG2317301.1"/>
    <property type="molecule type" value="Genomic_DNA"/>
</dbReference>
<keyword evidence="2" id="KW-1185">Reference proteome</keyword>
<gene>
    <name evidence="1" type="ORF">Bca52824_020423</name>
</gene>
<accession>A0A8X7VTI3</accession>